<reference evidence="2 3" key="1">
    <citation type="submission" date="2016-03" db="EMBL/GenBank/DDBJ databases">
        <title>Genome sequence of Providencia stuartii strain, isolated from the salivary glands of larval Lucilia sericata.</title>
        <authorList>
            <person name="Yuan Y."/>
            <person name="Zhang Y."/>
            <person name="Fu S."/>
            <person name="Crippen T.L."/>
            <person name="Visi D."/>
            <person name="Benbow M.E."/>
            <person name="Allen M."/>
            <person name="Tomberlin J.K."/>
            <person name="Sze S.-H."/>
            <person name="Tarone A.M."/>
        </authorList>
    </citation>
    <scope>NUCLEOTIDE SEQUENCE [LARGE SCALE GENOMIC DNA]</scope>
    <source>
        <strain evidence="2 3">Crippen</strain>
    </source>
</reference>
<gene>
    <name evidence="2" type="ORF">A3Q29_15555</name>
</gene>
<comment type="caution">
    <text evidence="2">The sequence shown here is derived from an EMBL/GenBank/DDBJ whole genome shotgun (WGS) entry which is preliminary data.</text>
</comment>
<dbReference type="EMBL" id="LVIE01000068">
    <property type="protein sequence ID" value="OHT25159.1"/>
    <property type="molecule type" value="Genomic_DNA"/>
</dbReference>
<feature type="compositionally biased region" description="Basic and acidic residues" evidence="1">
    <location>
        <begin position="320"/>
        <end position="343"/>
    </location>
</feature>
<evidence type="ECO:0008006" key="4">
    <source>
        <dbReference type="Google" id="ProtNLM"/>
    </source>
</evidence>
<evidence type="ECO:0000313" key="2">
    <source>
        <dbReference type="EMBL" id="OHT25159.1"/>
    </source>
</evidence>
<proteinExistence type="predicted"/>
<dbReference type="RefSeq" id="WP_070925954.1">
    <property type="nucleotide sequence ID" value="NZ_VAUE01000026.1"/>
</dbReference>
<feature type="region of interest" description="Disordered" evidence="1">
    <location>
        <begin position="315"/>
        <end position="343"/>
    </location>
</feature>
<organism evidence="2 3">
    <name type="scientific">Providencia stuartii</name>
    <dbReference type="NCBI Taxonomy" id="588"/>
    <lineage>
        <taxon>Bacteria</taxon>
        <taxon>Pseudomonadati</taxon>
        <taxon>Pseudomonadota</taxon>
        <taxon>Gammaproteobacteria</taxon>
        <taxon>Enterobacterales</taxon>
        <taxon>Morganellaceae</taxon>
        <taxon>Providencia</taxon>
    </lineage>
</organism>
<dbReference type="Proteomes" id="UP000179588">
    <property type="component" value="Unassembled WGS sequence"/>
</dbReference>
<accession>A0A1S1HRX5</accession>
<protein>
    <recommendedName>
        <fullName evidence="4">Type III secretion target, IpaC/SipC family</fullName>
    </recommendedName>
</protein>
<keyword evidence="3" id="KW-1185">Reference proteome</keyword>
<dbReference type="OrthoDB" id="6465878at2"/>
<dbReference type="AlphaFoldDB" id="A0A1S1HRX5"/>
<evidence type="ECO:0000313" key="3">
    <source>
        <dbReference type="Proteomes" id="UP000179588"/>
    </source>
</evidence>
<sequence length="435" mass="47348">MSTISSQLPSSVSTLKPANIEELATTSLLGEQGKVSTTFTQPVSIKDALETSSAQLQDKPLLKTPEQIASDSSALLGVDAMSKVQAEESRNMVIGLSSAITHLQQYSAATNLKIENVIRDIITEDNAKLEKMFPTIASFDESEIKQLSQAVNMLLAGSVIEEVQHSQNQQDDIKIGKQSLEAVKDSQFIGIISSDILVELRNLLSQIKSLINTTDRQLQADFLKLKTQMVQSAADTTIQEGKAAFQAALVGFAVSMAMTTVGALAQAKQLHTQTKAINTHGVAKNNFSTDAQKSMELSRSSMVKTGNKSIDQQNALAGARHQDASNRSRLEADKHQTQLDRVTNETQKKSVIIETYGRLSDNLGQVVTAGLNQETKILEAHKIILQDIGDTARSIANDKEKQIDTVLDLMKKVFDILKDIIEGQIRTFQAVATRG</sequence>
<evidence type="ECO:0000256" key="1">
    <source>
        <dbReference type="SAM" id="MobiDB-lite"/>
    </source>
</evidence>
<name>A0A1S1HRX5_PROST</name>